<protein>
    <submittedName>
        <fullName evidence="1">Uncharacterized protein</fullName>
    </submittedName>
</protein>
<evidence type="ECO:0000313" key="2">
    <source>
        <dbReference type="Proteomes" id="UP000078284"/>
    </source>
</evidence>
<comment type="caution">
    <text evidence="1">The sequence shown here is derived from an EMBL/GenBank/DDBJ whole genome shotgun (WGS) entry which is preliminary data.</text>
</comment>
<reference evidence="2" key="1">
    <citation type="journal article" date="2016" name="Proc. Natl. Acad. Sci. U.S.A.">
        <title>Chromosome-level assembly of Arabidopsis thaliana Ler reveals the extent of translocation and inversion polymorphisms.</title>
        <authorList>
            <person name="Zapata L."/>
            <person name="Ding J."/>
            <person name="Willing E.M."/>
            <person name="Hartwig B."/>
            <person name="Bezdan D."/>
            <person name="Jiao W.B."/>
            <person name="Patel V."/>
            <person name="Velikkakam James G."/>
            <person name="Koornneef M."/>
            <person name="Ossowski S."/>
            <person name="Schneeberger K."/>
        </authorList>
    </citation>
    <scope>NUCLEOTIDE SEQUENCE [LARGE SCALE GENOMIC DNA]</scope>
    <source>
        <strain evidence="2">cv. Landsberg erecta</strain>
    </source>
</reference>
<evidence type="ECO:0000313" key="1">
    <source>
        <dbReference type="EMBL" id="OAP12891.1"/>
    </source>
</evidence>
<proteinExistence type="predicted"/>
<dbReference type="Proteomes" id="UP000078284">
    <property type="component" value="Chromosome 1"/>
</dbReference>
<dbReference type="AlphaFoldDB" id="A0A178W5C5"/>
<gene>
    <name evidence="1" type="ordered locus">AXX17_At1g31640</name>
</gene>
<sequence length="72" mass="8479">MQLLSTPYMKNSSMKDPWGGWDREDHNKRGPKHLDLRSRGLCLVPISYTPIAYRDNSATDYWNPTYRGSLYR</sequence>
<organism evidence="1 2">
    <name type="scientific">Arabidopsis thaliana</name>
    <name type="common">Mouse-ear cress</name>
    <dbReference type="NCBI Taxonomy" id="3702"/>
    <lineage>
        <taxon>Eukaryota</taxon>
        <taxon>Viridiplantae</taxon>
        <taxon>Streptophyta</taxon>
        <taxon>Embryophyta</taxon>
        <taxon>Tracheophyta</taxon>
        <taxon>Spermatophyta</taxon>
        <taxon>Magnoliopsida</taxon>
        <taxon>eudicotyledons</taxon>
        <taxon>Gunneridae</taxon>
        <taxon>Pentapetalae</taxon>
        <taxon>rosids</taxon>
        <taxon>malvids</taxon>
        <taxon>Brassicales</taxon>
        <taxon>Brassicaceae</taxon>
        <taxon>Camelineae</taxon>
        <taxon>Arabidopsis</taxon>
    </lineage>
</organism>
<dbReference type="ExpressionAtlas" id="A0A178W5C5">
    <property type="expression patterns" value="baseline and differential"/>
</dbReference>
<name>A0A178W5C5_ARATH</name>
<dbReference type="EMBL" id="LUHQ01000001">
    <property type="protein sequence ID" value="OAP12891.1"/>
    <property type="molecule type" value="Genomic_DNA"/>
</dbReference>
<accession>A0A178W5C5</accession>